<dbReference type="EMBL" id="BAAANY010000043">
    <property type="protein sequence ID" value="GAA1719285.1"/>
    <property type="molecule type" value="Genomic_DNA"/>
</dbReference>
<evidence type="ECO:0000313" key="2">
    <source>
        <dbReference type="Proteomes" id="UP001500618"/>
    </source>
</evidence>
<sequence length="141" mass="15043">MTNAVSAALSGTASADFPAAEQLRETTFIADRPGVTRSKNTAQCCPAEEIGEILPVGGLLAVAGAAVTVNAAAIHTAAKTKLTTPDRALIALDSPFSGFRRHFPRREQTYPKSTKNQSTYVIFFLAFGTLRKAKARGFRTQ</sequence>
<gene>
    <name evidence="1" type="ORF">GCM10009765_79590</name>
</gene>
<reference evidence="1 2" key="1">
    <citation type="journal article" date="2019" name="Int. J. Syst. Evol. Microbiol.">
        <title>The Global Catalogue of Microorganisms (GCM) 10K type strain sequencing project: providing services to taxonomists for standard genome sequencing and annotation.</title>
        <authorList>
            <consortium name="The Broad Institute Genomics Platform"/>
            <consortium name="The Broad Institute Genome Sequencing Center for Infectious Disease"/>
            <person name="Wu L."/>
            <person name="Ma J."/>
        </authorList>
    </citation>
    <scope>NUCLEOTIDE SEQUENCE [LARGE SCALE GENOMIC DNA]</scope>
    <source>
        <strain evidence="1 2">JCM 14718</strain>
    </source>
</reference>
<keyword evidence="2" id="KW-1185">Reference proteome</keyword>
<name>A0ABN2J6Y4_9ACTN</name>
<dbReference type="Proteomes" id="UP001500618">
    <property type="component" value="Unassembled WGS sequence"/>
</dbReference>
<proteinExistence type="predicted"/>
<evidence type="ECO:0000313" key="1">
    <source>
        <dbReference type="EMBL" id="GAA1719285.1"/>
    </source>
</evidence>
<protein>
    <submittedName>
        <fullName evidence="1">Uncharacterized protein</fullName>
    </submittedName>
</protein>
<organism evidence="1 2">
    <name type="scientific">Fodinicola feengrottensis</name>
    <dbReference type="NCBI Taxonomy" id="435914"/>
    <lineage>
        <taxon>Bacteria</taxon>
        <taxon>Bacillati</taxon>
        <taxon>Actinomycetota</taxon>
        <taxon>Actinomycetes</taxon>
        <taxon>Mycobacteriales</taxon>
        <taxon>Fodinicola</taxon>
    </lineage>
</organism>
<comment type="caution">
    <text evidence="1">The sequence shown here is derived from an EMBL/GenBank/DDBJ whole genome shotgun (WGS) entry which is preliminary data.</text>
</comment>
<accession>A0ABN2J6Y4</accession>